<name>A0A0P7B3S1_9HYPO</name>
<organism evidence="2 3">
    <name type="scientific">Neonectria ditissima</name>
    <dbReference type="NCBI Taxonomy" id="78410"/>
    <lineage>
        <taxon>Eukaryota</taxon>
        <taxon>Fungi</taxon>
        <taxon>Dikarya</taxon>
        <taxon>Ascomycota</taxon>
        <taxon>Pezizomycotina</taxon>
        <taxon>Sordariomycetes</taxon>
        <taxon>Hypocreomycetidae</taxon>
        <taxon>Hypocreales</taxon>
        <taxon>Nectriaceae</taxon>
        <taxon>Neonectria</taxon>
    </lineage>
</organism>
<evidence type="ECO:0000313" key="2">
    <source>
        <dbReference type="EMBL" id="KPM36141.1"/>
    </source>
</evidence>
<protein>
    <submittedName>
        <fullName evidence="2">Uncharacterized protein</fullName>
    </submittedName>
</protein>
<evidence type="ECO:0000313" key="3">
    <source>
        <dbReference type="Proteomes" id="UP000050424"/>
    </source>
</evidence>
<comment type="caution">
    <text evidence="2">The sequence shown here is derived from an EMBL/GenBank/DDBJ whole genome shotgun (WGS) entry which is preliminary data.</text>
</comment>
<gene>
    <name evidence="2" type="ORF">AK830_g10411</name>
</gene>
<evidence type="ECO:0000256" key="1">
    <source>
        <dbReference type="SAM" id="MobiDB-lite"/>
    </source>
</evidence>
<dbReference type="OrthoDB" id="5419928at2759"/>
<feature type="region of interest" description="Disordered" evidence="1">
    <location>
        <begin position="520"/>
        <end position="618"/>
    </location>
</feature>
<feature type="compositionally biased region" description="Low complexity" evidence="1">
    <location>
        <begin position="572"/>
        <end position="584"/>
    </location>
</feature>
<dbReference type="Proteomes" id="UP000050424">
    <property type="component" value="Unassembled WGS sequence"/>
</dbReference>
<dbReference type="AlphaFoldDB" id="A0A0P7B3S1"/>
<dbReference type="STRING" id="78410.A0A0P7B3S1"/>
<keyword evidence="3" id="KW-1185">Reference proteome</keyword>
<dbReference type="EMBL" id="LKCW01000216">
    <property type="protein sequence ID" value="KPM36141.1"/>
    <property type="molecule type" value="Genomic_DNA"/>
</dbReference>
<feature type="compositionally biased region" description="Polar residues" evidence="1">
    <location>
        <begin position="560"/>
        <end position="571"/>
    </location>
</feature>
<proteinExistence type="predicted"/>
<accession>A0A0P7B3S1</accession>
<reference evidence="2 3" key="1">
    <citation type="submission" date="2015-09" db="EMBL/GenBank/DDBJ databases">
        <title>Draft genome of a European isolate of the apple canker pathogen Neonectria ditissima.</title>
        <authorList>
            <person name="Gomez-Cortecero A."/>
            <person name="Harrison R.J."/>
            <person name="Armitage A.D."/>
        </authorList>
    </citation>
    <scope>NUCLEOTIDE SEQUENCE [LARGE SCALE GENOMIC DNA]</scope>
    <source>
        <strain evidence="2 3">R09/05</strain>
    </source>
</reference>
<sequence length="618" mass="69230">MSPSKPAAGSLPNAKVAVLPTAHLISLLRAQVNSLPAAHLVHLLHKHRLPDGTFQLPVNGWDKMSPDAQIDLVASLKKRAEGFERETICHDDLVLDGGRPIFSEAQELWTYRGDPPRKGREEVTEKPQGVLGRQLRKWRDFRDWQRDNRNLKDEVTFSTWAARVTRNIVPSLCDYEYEEWMVRTETGKPDDIVDWVIYQVDREGRRAWCKEERCDGFADYAKAVKRRLVRHQFTKPFELNEDIKQQDELATWMEYLGFECWWLDRYNKAAGDSQAELDTIWRQLVENTLLKPKEKNKSLKHLQDGKVLESELTKAVNNVRSAVKEAEAAKFDVGVLMKSHSGKQTAVAAGEMTSMKEVTVVLDRVKSGMEKFSSYLPSGSDLISKLQDATSNLINAEAILAQVNRRYTLLNRYMDLTGNRDGGDGGESVEDAKKAVEQQKLLLRWIALQIPLIETEMRAAKANHAGSETRKRPIAINDGRFKSLNAKRQKMDLNGTSSMVLSGTSSVTFDELLWLKEEPSEDVDDIKDEPQDSQATPPLQAAGSAETTPQPARRRKRASPAQNASDTANTPGVSRSGRVLRSSGTPVKSEKASPATKNAKGGGRPGVATLKQKPLEKK</sequence>